<name>X1S3W7_9ZZZZ</name>
<evidence type="ECO:0000313" key="1">
    <source>
        <dbReference type="EMBL" id="GAI62459.1"/>
    </source>
</evidence>
<dbReference type="EMBL" id="BARW01001676">
    <property type="protein sequence ID" value="GAI62459.1"/>
    <property type="molecule type" value="Genomic_DNA"/>
</dbReference>
<accession>X1S3W7</accession>
<reference evidence="1" key="1">
    <citation type="journal article" date="2014" name="Front. Microbiol.">
        <title>High frequency of phylogenetically diverse reductive dehalogenase-homologous genes in deep subseafloor sedimentary metagenomes.</title>
        <authorList>
            <person name="Kawai M."/>
            <person name="Futagami T."/>
            <person name="Toyoda A."/>
            <person name="Takaki Y."/>
            <person name="Nishi S."/>
            <person name="Hori S."/>
            <person name="Arai W."/>
            <person name="Tsubouchi T."/>
            <person name="Morono Y."/>
            <person name="Uchiyama I."/>
            <person name="Ito T."/>
            <person name="Fujiyama A."/>
            <person name="Inagaki F."/>
            <person name="Takami H."/>
        </authorList>
    </citation>
    <scope>NUCLEOTIDE SEQUENCE</scope>
    <source>
        <strain evidence="1">Expedition CK06-06</strain>
    </source>
</reference>
<sequence length="52" mass="6222">DVIERIPYFIEDVYNSKRLHSSLGYMPPEEFEHIFIEKNSCNVYSELRQVSV</sequence>
<dbReference type="AlphaFoldDB" id="X1S3W7"/>
<gene>
    <name evidence="1" type="ORF">S12H4_05160</name>
</gene>
<organism evidence="1">
    <name type="scientific">marine sediment metagenome</name>
    <dbReference type="NCBI Taxonomy" id="412755"/>
    <lineage>
        <taxon>unclassified sequences</taxon>
        <taxon>metagenomes</taxon>
        <taxon>ecological metagenomes</taxon>
    </lineage>
</organism>
<protein>
    <recommendedName>
        <fullName evidence="2">Integrase catalytic domain-containing protein</fullName>
    </recommendedName>
</protein>
<proteinExistence type="predicted"/>
<feature type="non-terminal residue" evidence="1">
    <location>
        <position position="1"/>
    </location>
</feature>
<evidence type="ECO:0008006" key="2">
    <source>
        <dbReference type="Google" id="ProtNLM"/>
    </source>
</evidence>
<comment type="caution">
    <text evidence="1">The sequence shown here is derived from an EMBL/GenBank/DDBJ whole genome shotgun (WGS) entry which is preliminary data.</text>
</comment>